<reference evidence="3 4" key="1">
    <citation type="submission" date="2022-01" db="EMBL/GenBank/DDBJ databases">
        <title>Maritalea mediterranea sp. nov., isolated from marine plastic residues from the Malva-rosa beach (Valencia, Spain).</title>
        <authorList>
            <person name="Vidal-Verdu A."/>
            <person name="Molina-Menor E."/>
            <person name="Pascual J."/>
            <person name="Pereto J."/>
            <person name="Porcar M."/>
        </authorList>
    </citation>
    <scope>NUCLEOTIDE SEQUENCE [LARGE SCALE GENOMIC DNA]</scope>
    <source>
        <strain evidence="3 4">P4.10X</strain>
    </source>
</reference>
<proteinExistence type="predicted"/>
<dbReference type="PANTHER" id="PTHR13847">
    <property type="entry name" value="SARCOSINE DEHYDROGENASE-RELATED"/>
    <property type="match status" value="1"/>
</dbReference>
<dbReference type="Proteomes" id="UP001201217">
    <property type="component" value="Unassembled WGS sequence"/>
</dbReference>
<sequence length="429" mass="46546">MTATPQTNLWQATANAPTFDRTHDQQSVDLAIIGGGFSGCSAALEAAKAGMKVILLEAETIGYGGSGRNVGLVNAGLWTPPQEVEDTLGKPAGEKLNKALAAAPDLVFDLIDQHQIECDAVRNGTLHCAQSHYHKKDLDKRIAQLTARGAPVTMLDEAESQRRLGSRHFVASLFDPRAGTIHPLKYAQGLAEAAQDAGAKIVEHCPATAVQKDEAWRVATRQGEFTAKYVIIATNAYDTKRVRYPKNQFSTVHFFQSATEPLSQDLAAKILPNREGTWDCATVMTSLRMDAENRLILGAIGSLNHATAPFHKMWGRQKLRDLYPELGDVPFTHQWCGKIAMTADHLPKILDLSGRGYAPFGYSGRGIGPGTLFGTQMVKALINQDESLLPLAPITQYEEQLTAAKSTYYECGAAAMHAGYPVLKYGKIG</sequence>
<name>A0ABS9EBM2_9HYPH</name>
<evidence type="ECO:0000313" key="3">
    <source>
        <dbReference type="EMBL" id="MCF4099150.1"/>
    </source>
</evidence>
<evidence type="ECO:0000259" key="2">
    <source>
        <dbReference type="Pfam" id="PF01266"/>
    </source>
</evidence>
<keyword evidence="1" id="KW-0560">Oxidoreductase</keyword>
<protein>
    <submittedName>
        <fullName evidence="3">FAD-binding oxidoreductase</fullName>
    </submittedName>
</protein>
<dbReference type="PANTHER" id="PTHR13847:SF281">
    <property type="entry name" value="FAD DEPENDENT OXIDOREDUCTASE DOMAIN-CONTAINING PROTEIN"/>
    <property type="match status" value="1"/>
</dbReference>
<dbReference type="RefSeq" id="WP_236114707.1">
    <property type="nucleotide sequence ID" value="NZ_JAKGTI010000002.1"/>
</dbReference>
<dbReference type="Pfam" id="PF01266">
    <property type="entry name" value="DAO"/>
    <property type="match status" value="1"/>
</dbReference>
<dbReference type="SUPFAM" id="SSF51905">
    <property type="entry name" value="FAD/NAD(P)-binding domain"/>
    <property type="match status" value="1"/>
</dbReference>
<keyword evidence="4" id="KW-1185">Reference proteome</keyword>
<dbReference type="InterPro" id="IPR006076">
    <property type="entry name" value="FAD-dep_OxRdtase"/>
</dbReference>
<evidence type="ECO:0000313" key="4">
    <source>
        <dbReference type="Proteomes" id="UP001201217"/>
    </source>
</evidence>
<gene>
    <name evidence="3" type="ORF">L1I42_11680</name>
</gene>
<organism evidence="3 4">
    <name type="scientific">Maritalea mediterranea</name>
    <dbReference type="NCBI Taxonomy" id="2909667"/>
    <lineage>
        <taxon>Bacteria</taxon>
        <taxon>Pseudomonadati</taxon>
        <taxon>Pseudomonadota</taxon>
        <taxon>Alphaproteobacteria</taxon>
        <taxon>Hyphomicrobiales</taxon>
        <taxon>Devosiaceae</taxon>
        <taxon>Maritalea</taxon>
    </lineage>
</organism>
<feature type="domain" description="FAD dependent oxidoreductase" evidence="2">
    <location>
        <begin position="29"/>
        <end position="377"/>
    </location>
</feature>
<dbReference type="EMBL" id="JAKGTI010000002">
    <property type="protein sequence ID" value="MCF4099150.1"/>
    <property type="molecule type" value="Genomic_DNA"/>
</dbReference>
<evidence type="ECO:0000256" key="1">
    <source>
        <dbReference type="ARBA" id="ARBA00023002"/>
    </source>
</evidence>
<dbReference type="InterPro" id="IPR036188">
    <property type="entry name" value="FAD/NAD-bd_sf"/>
</dbReference>
<dbReference type="Gene3D" id="3.50.50.60">
    <property type="entry name" value="FAD/NAD(P)-binding domain"/>
    <property type="match status" value="1"/>
</dbReference>
<dbReference type="Gene3D" id="3.30.9.10">
    <property type="entry name" value="D-Amino Acid Oxidase, subunit A, domain 2"/>
    <property type="match status" value="1"/>
</dbReference>
<dbReference type="PRINTS" id="PR00411">
    <property type="entry name" value="PNDRDTASEI"/>
</dbReference>
<accession>A0ABS9EBM2</accession>
<comment type="caution">
    <text evidence="3">The sequence shown here is derived from an EMBL/GenBank/DDBJ whole genome shotgun (WGS) entry which is preliminary data.</text>
</comment>